<feature type="compositionally biased region" description="Low complexity" evidence="1">
    <location>
        <begin position="58"/>
        <end position="67"/>
    </location>
</feature>
<evidence type="ECO:0000313" key="3">
    <source>
        <dbReference type="WBParaSite" id="GPLIN_001089300"/>
    </source>
</evidence>
<protein>
    <submittedName>
        <fullName evidence="3">WH2 domain-containing protein</fullName>
    </submittedName>
</protein>
<feature type="compositionally biased region" description="Gly residues" evidence="1">
    <location>
        <begin position="85"/>
        <end position="96"/>
    </location>
</feature>
<keyword evidence="2" id="KW-1185">Reference proteome</keyword>
<reference evidence="3" key="3">
    <citation type="submission" date="2016-06" db="UniProtKB">
        <authorList>
            <consortium name="WormBaseParasite"/>
        </authorList>
    </citation>
    <scope>IDENTIFICATION</scope>
</reference>
<reference evidence="2" key="2">
    <citation type="submission" date="2014-05" db="EMBL/GenBank/DDBJ databases">
        <title>The genome and life-stage specific transcriptomes of Globodera pallida elucidate key aspects of plant parasitism by a cyst nematode.</title>
        <authorList>
            <person name="Cotton J.A."/>
            <person name="Lilley C.J."/>
            <person name="Jones L.M."/>
            <person name="Kikuchi T."/>
            <person name="Reid A.J."/>
            <person name="Thorpe P."/>
            <person name="Tsai I.J."/>
            <person name="Beasley H."/>
            <person name="Blok V."/>
            <person name="Cock P.J.A."/>
            <person name="Van den Akker S.E."/>
            <person name="Holroyd N."/>
            <person name="Hunt M."/>
            <person name="Mantelin S."/>
            <person name="Naghra H."/>
            <person name="Pain A."/>
            <person name="Palomares-Rius J.E."/>
            <person name="Zarowiecki M."/>
            <person name="Berriman M."/>
            <person name="Jones J.T."/>
            <person name="Urwin P.E."/>
        </authorList>
    </citation>
    <scope>NUCLEOTIDE SEQUENCE [LARGE SCALE GENOMIC DNA]</scope>
    <source>
        <strain evidence="2">Lindley</strain>
    </source>
</reference>
<feature type="compositionally biased region" description="Pro residues" evidence="1">
    <location>
        <begin position="68"/>
        <end position="77"/>
    </location>
</feature>
<accession>A0A183CDD9</accession>
<reference evidence="2" key="1">
    <citation type="submission" date="2013-12" db="EMBL/GenBank/DDBJ databases">
        <authorList>
            <person name="Aslett M."/>
        </authorList>
    </citation>
    <scope>NUCLEOTIDE SEQUENCE [LARGE SCALE GENOMIC DNA]</scope>
    <source>
        <strain evidence="2">Lindley</strain>
    </source>
</reference>
<feature type="compositionally biased region" description="Low complexity" evidence="1">
    <location>
        <begin position="1"/>
        <end position="13"/>
    </location>
</feature>
<evidence type="ECO:0000256" key="1">
    <source>
        <dbReference type="SAM" id="MobiDB-lite"/>
    </source>
</evidence>
<dbReference type="Proteomes" id="UP000050741">
    <property type="component" value="Unassembled WGS sequence"/>
</dbReference>
<sequence>MGGTSSTITGLSTPQSTPPSVKGYDDQMVGLLEAFLEVSKKIGGDVATMGAQPSNAQSGKSMPKKGGSPPPSPPPPEDLFAAPSSGGGGGGGGGEGGFDRPALFNAINKADEQITTGPSKQKRHGQQHCCGQQ</sequence>
<organism evidence="2 3">
    <name type="scientific">Globodera pallida</name>
    <name type="common">Potato cyst nematode worm</name>
    <name type="synonym">Heterodera pallida</name>
    <dbReference type="NCBI Taxonomy" id="36090"/>
    <lineage>
        <taxon>Eukaryota</taxon>
        <taxon>Metazoa</taxon>
        <taxon>Ecdysozoa</taxon>
        <taxon>Nematoda</taxon>
        <taxon>Chromadorea</taxon>
        <taxon>Rhabditida</taxon>
        <taxon>Tylenchina</taxon>
        <taxon>Tylenchomorpha</taxon>
        <taxon>Tylenchoidea</taxon>
        <taxon>Heteroderidae</taxon>
        <taxon>Heteroderinae</taxon>
        <taxon>Globodera</taxon>
    </lineage>
</organism>
<dbReference type="WBParaSite" id="GPLIN_001089300">
    <property type="protein sequence ID" value="GPLIN_001089300"/>
    <property type="gene ID" value="GPLIN_001089300"/>
</dbReference>
<evidence type="ECO:0000313" key="2">
    <source>
        <dbReference type="Proteomes" id="UP000050741"/>
    </source>
</evidence>
<name>A0A183CDD9_GLOPA</name>
<dbReference type="AlphaFoldDB" id="A0A183CDD9"/>
<proteinExistence type="predicted"/>
<feature type="region of interest" description="Disordered" evidence="1">
    <location>
        <begin position="1"/>
        <end position="24"/>
    </location>
</feature>
<feature type="region of interest" description="Disordered" evidence="1">
    <location>
        <begin position="46"/>
        <end position="133"/>
    </location>
</feature>